<keyword evidence="4" id="KW-1185">Reference proteome</keyword>
<organism evidence="3 4">
    <name type="scientific">Novosphingobium flavum</name>
    <dbReference type="NCBI Taxonomy" id="1778672"/>
    <lineage>
        <taxon>Bacteria</taxon>
        <taxon>Pseudomonadati</taxon>
        <taxon>Pseudomonadota</taxon>
        <taxon>Alphaproteobacteria</taxon>
        <taxon>Sphingomonadales</taxon>
        <taxon>Sphingomonadaceae</taxon>
        <taxon>Novosphingobium</taxon>
    </lineage>
</organism>
<feature type="transmembrane region" description="Helical" evidence="1">
    <location>
        <begin position="116"/>
        <end position="135"/>
    </location>
</feature>
<accession>A0A7X1FQN2</accession>
<dbReference type="EMBL" id="JACLAW010000004">
    <property type="protein sequence ID" value="MBC2665176.1"/>
    <property type="molecule type" value="Genomic_DNA"/>
</dbReference>
<dbReference type="RefSeq" id="WP_185663437.1">
    <property type="nucleotide sequence ID" value="NZ_JACLAW010000004.1"/>
</dbReference>
<protein>
    <submittedName>
        <fullName evidence="3">HupE/UreJ family protein</fullName>
    </submittedName>
</protein>
<reference evidence="3 4" key="1">
    <citation type="submission" date="2020-08" db="EMBL/GenBank/DDBJ databases">
        <title>The genome sequence of type strain Novosphingobium flavum NBRC 111647.</title>
        <authorList>
            <person name="Liu Y."/>
        </authorList>
    </citation>
    <scope>NUCLEOTIDE SEQUENCE [LARGE SCALE GENOMIC DNA]</scope>
    <source>
        <strain evidence="3 4">NBRC 111647</strain>
    </source>
</reference>
<keyword evidence="1" id="KW-0472">Membrane</keyword>
<feature type="transmembrane region" description="Helical" evidence="1">
    <location>
        <begin position="65"/>
        <end position="84"/>
    </location>
</feature>
<feature type="transmembrane region" description="Helical" evidence="1">
    <location>
        <begin position="90"/>
        <end position="109"/>
    </location>
</feature>
<dbReference type="PIRSF" id="PIRSF016919">
    <property type="entry name" value="HupE_UreJ"/>
    <property type="match status" value="1"/>
</dbReference>
<evidence type="ECO:0000256" key="2">
    <source>
        <dbReference type="SAM" id="SignalP"/>
    </source>
</evidence>
<dbReference type="InterPro" id="IPR007038">
    <property type="entry name" value="HupE_UreJ"/>
</dbReference>
<keyword evidence="1" id="KW-1133">Transmembrane helix</keyword>
<gene>
    <name evidence="3" type="ORF">H7F51_06570</name>
</gene>
<name>A0A7X1FQN2_9SPHN</name>
<feature type="signal peptide" evidence="2">
    <location>
        <begin position="1"/>
        <end position="24"/>
    </location>
</feature>
<dbReference type="Pfam" id="PF04955">
    <property type="entry name" value="HupE_UreJ"/>
    <property type="match status" value="1"/>
</dbReference>
<keyword evidence="1" id="KW-0812">Transmembrane</keyword>
<evidence type="ECO:0000313" key="3">
    <source>
        <dbReference type="EMBL" id="MBC2665176.1"/>
    </source>
</evidence>
<evidence type="ECO:0000313" key="4">
    <source>
        <dbReference type="Proteomes" id="UP000566813"/>
    </source>
</evidence>
<keyword evidence="2" id="KW-0732">Signal</keyword>
<dbReference type="Proteomes" id="UP000566813">
    <property type="component" value="Unassembled WGS sequence"/>
</dbReference>
<sequence>MTRAIPKTAIALAAFLALPGTAMAHPGHGSGGGLAEGLLHPLTGADHIAALLIAGLWAGALGARFARVLPLVLTGAMLAGFAMADMVTAPLAEGLIAVTLAALAAAFALRLRPPLTLAAGLAGLAGLAHGFAHGIEAPDGAAGTGFVIGFLVSAAALQGLGLLLFAAGKAVLRRRSVAARGA</sequence>
<comment type="caution">
    <text evidence="3">The sequence shown here is derived from an EMBL/GenBank/DDBJ whole genome shotgun (WGS) entry which is preliminary data.</text>
</comment>
<feature type="transmembrane region" description="Helical" evidence="1">
    <location>
        <begin position="40"/>
        <end position="58"/>
    </location>
</feature>
<evidence type="ECO:0000256" key="1">
    <source>
        <dbReference type="SAM" id="Phobius"/>
    </source>
</evidence>
<feature type="chain" id="PRO_5031230794" evidence="2">
    <location>
        <begin position="25"/>
        <end position="182"/>
    </location>
</feature>
<proteinExistence type="predicted"/>
<dbReference type="AlphaFoldDB" id="A0A7X1FQN2"/>
<feature type="transmembrane region" description="Helical" evidence="1">
    <location>
        <begin position="141"/>
        <end position="166"/>
    </location>
</feature>